<evidence type="ECO:0000256" key="1">
    <source>
        <dbReference type="SAM" id="MobiDB-lite"/>
    </source>
</evidence>
<name>A0A1F7TXT2_9BACT</name>
<sequence>MCAVLLIGMVGCQSSEPIRSNEALFTLPLERDEAFTAWELNSHYVYGKFAFPTTLVAPQDSYVLEARQGTVHLAHFEAPAVLVLDDVDTHWLQEGDELCAGDTFGRTQPLRVHAHWGLDEFSNTTDLSLVRTVRGNVIETLADARPADVLHSALGVNPAFARSTDVNRLPCAYDREDDEEDVDEESDMTDRSADEAREEDGR</sequence>
<feature type="compositionally biased region" description="Basic and acidic residues" evidence="1">
    <location>
        <begin position="188"/>
        <end position="202"/>
    </location>
</feature>
<dbReference type="Proteomes" id="UP000177097">
    <property type="component" value="Unassembled WGS sequence"/>
</dbReference>
<proteinExistence type="predicted"/>
<accession>A0A1F7TXT2</accession>
<gene>
    <name evidence="2" type="ORF">A3C17_04325</name>
</gene>
<dbReference type="STRING" id="1802389.A3C17_04325"/>
<dbReference type="AlphaFoldDB" id="A0A1F7TXT2"/>
<comment type="caution">
    <text evidence="2">The sequence shown here is derived from an EMBL/GenBank/DDBJ whole genome shotgun (WGS) entry which is preliminary data.</text>
</comment>
<evidence type="ECO:0000313" key="2">
    <source>
        <dbReference type="EMBL" id="OGL70418.1"/>
    </source>
</evidence>
<feature type="region of interest" description="Disordered" evidence="1">
    <location>
        <begin position="171"/>
        <end position="202"/>
    </location>
</feature>
<protein>
    <submittedName>
        <fullName evidence="2">Uncharacterized protein</fullName>
    </submittedName>
</protein>
<dbReference type="EMBL" id="MGDX01000030">
    <property type="protein sequence ID" value="OGL70418.1"/>
    <property type="molecule type" value="Genomic_DNA"/>
</dbReference>
<feature type="compositionally biased region" description="Acidic residues" evidence="1">
    <location>
        <begin position="175"/>
        <end position="187"/>
    </location>
</feature>
<evidence type="ECO:0000313" key="3">
    <source>
        <dbReference type="Proteomes" id="UP000177097"/>
    </source>
</evidence>
<reference evidence="2 3" key="1">
    <citation type="journal article" date="2016" name="Nat. Commun.">
        <title>Thousands of microbial genomes shed light on interconnected biogeochemical processes in an aquifer system.</title>
        <authorList>
            <person name="Anantharaman K."/>
            <person name="Brown C.T."/>
            <person name="Hug L.A."/>
            <person name="Sharon I."/>
            <person name="Castelle C.J."/>
            <person name="Probst A.J."/>
            <person name="Thomas B.C."/>
            <person name="Singh A."/>
            <person name="Wilkins M.J."/>
            <person name="Karaoz U."/>
            <person name="Brodie E.L."/>
            <person name="Williams K.H."/>
            <person name="Hubbard S.S."/>
            <person name="Banfield J.F."/>
        </authorList>
    </citation>
    <scope>NUCLEOTIDE SEQUENCE [LARGE SCALE GENOMIC DNA]</scope>
</reference>
<organism evidence="2 3">
    <name type="scientific">Candidatus Uhrbacteria bacterium RIFCSPHIGHO2_02_FULL_53_13</name>
    <dbReference type="NCBI Taxonomy" id="1802389"/>
    <lineage>
        <taxon>Bacteria</taxon>
        <taxon>Candidatus Uhriibacteriota</taxon>
    </lineage>
</organism>